<accession>A0ACC6MLM5</accession>
<gene>
    <name evidence="1" type="ORF">OHX15_20790</name>
</gene>
<organism evidence="1 2">
    <name type="scientific">Mycolicibacterium parafortuitum</name>
    <name type="common">Mycobacterium parafortuitum</name>
    <dbReference type="NCBI Taxonomy" id="39692"/>
    <lineage>
        <taxon>Bacteria</taxon>
        <taxon>Bacillati</taxon>
        <taxon>Actinomycetota</taxon>
        <taxon>Actinomycetes</taxon>
        <taxon>Mycobacteriales</taxon>
        <taxon>Mycobacteriaceae</taxon>
        <taxon>Mycolicibacterium</taxon>
    </lineage>
</organism>
<evidence type="ECO:0000313" key="1">
    <source>
        <dbReference type="EMBL" id="MDZ5087836.1"/>
    </source>
</evidence>
<sequence>MSARAGIVVTGTEVLTGRVQDRNGPWLADRLLELGVDLAHITLCGDRPGDIDAQLRFLAGQGLDLIITSGGLGPTADDMTVECVARFCGRELVLDTALEARINDIVTGLMARFPGVDAAAVRDANRKQALVPAGATVLDPVGTAPGVVVPGTPQVSPTIVVLPGPPRELQPMWSAAVATDAVQAAIAGRTEFRQETVRMFGLPESGLADTLRDAERDVSGFDRLEITTCLRRGELEIVTRFEPQDAAAYSDLLEVLRDRHGREIYSEDGSLVDEQVAGLLTGRRLAVAESCTAGLLTARLTDRPGSSAYVAGGVAAYSNGAKSELLGVEPGLIERFGAVSEPVAEAMANGALQRFGADTAVAITGIAGPGGGTEDKPVGTVCFTVALADDGSSARMLTRTSVLPGGRSDVRERSTTVAMHMLRRALLGEG</sequence>
<protein>
    <submittedName>
        <fullName evidence="1">Competence/damage-inducible protein A</fullName>
    </submittedName>
</protein>
<evidence type="ECO:0000313" key="2">
    <source>
        <dbReference type="Proteomes" id="UP001289645"/>
    </source>
</evidence>
<reference evidence="1 2" key="1">
    <citation type="journal article" date="2021" name="Chemosphere">
        <title>Bioballs carrying a syntrophic Rhodococcus and Mycolicibacterium consortium for simultaneous sorption and biodegradation of fuel oil in contaminated freshwater.</title>
        <authorList>
            <person name="Naloka K."/>
            <person name="Polrit D."/>
            <person name="Muangchinda C."/>
            <person name="Thoetkiattikul H."/>
            <person name="Pinyakong O."/>
        </authorList>
    </citation>
    <scope>NUCLEOTIDE SEQUENCE [LARGE SCALE GENOMIC DNA]</scope>
    <source>
        <strain evidence="1 2">J101</strain>
    </source>
</reference>
<dbReference type="Proteomes" id="UP001289645">
    <property type="component" value="Unassembled WGS sequence"/>
</dbReference>
<comment type="caution">
    <text evidence="1">The sequence shown here is derived from an EMBL/GenBank/DDBJ whole genome shotgun (WGS) entry which is preliminary data.</text>
</comment>
<dbReference type="EMBL" id="JAOXLN010000024">
    <property type="protein sequence ID" value="MDZ5087836.1"/>
    <property type="molecule type" value="Genomic_DNA"/>
</dbReference>
<name>A0ACC6MLM5_MYCPF</name>
<proteinExistence type="predicted"/>
<keyword evidence="2" id="KW-1185">Reference proteome</keyword>